<dbReference type="Pfam" id="PF02518">
    <property type="entry name" value="HATPase_c"/>
    <property type="match status" value="1"/>
</dbReference>
<dbReference type="Gene3D" id="3.30.565.10">
    <property type="entry name" value="Histidine kinase-like ATPase, C-terminal domain"/>
    <property type="match status" value="1"/>
</dbReference>
<dbReference type="Proteomes" id="UP000425960">
    <property type="component" value="Chromosome"/>
</dbReference>
<evidence type="ECO:0000256" key="5">
    <source>
        <dbReference type="SAM" id="Coils"/>
    </source>
</evidence>
<dbReference type="InterPro" id="IPR036097">
    <property type="entry name" value="HisK_dim/P_sf"/>
</dbReference>
<dbReference type="SMART" id="SM00448">
    <property type="entry name" value="REC"/>
    <property type="match status" value="1"/>
</dbReference>
<dbReference type="SMART" id="SM00387">
    <property type="entry name" value="HATPase_c"/>
    <property type="match status" value="1"/>
</dbReference>
<dbReference type="InterPro" id="IPR001789">
    <property type="entry name" value="Sig_transdc_resp-reg_receiver"/>
</dbReference>
<comment type="catalytic activity">
    <reaction evidence="1">
        <text>ATP + protein L-histidine = ADP + protein N-phospho-L-histidine.</text>
        <dbReference type="EC" id="2.7.13.3"/>
    </reaction>
</comment>
<evidence type="ECO:0000256" key="4">
    <source>
        <dbReference type="PROSITE-ProRule" id="PRU00169"/>
    </source>
</evidence>
<dbReference type="SUPFAM" id="SSF47384">
    <property type="entry name" value="Homodimeric domain of signal transducing histidine kinase"/>
    <property type="match status" value="1"/>
</dbReference>
<dbReference type="SUPFAM" id="SSF55874">
    <property type="entry name" value="ATPase domain of HSP90 chaperone/DNA topoisomerase II/histidine kinase"/>
    <property type="match status" value="1"/>
</dbReference>
<keyword evidence="5" id="KW-0175">Coiled coil</keyword>
<gene>
    <name evidence="8" type="ORF">DSCO28_27630</name>
</gene>
<dbReference type="InterPro" id="IPR036890">
    <property type="entry name" value="HATPase_C_sf"/>
</dbReference>
<reference evidence="8 9" key="1">
    <citation type="submission" date="2019-11" db="EMBL/GenBank/DDBJ databases">
        <title>Comparative genomics of hydrocarbon-degrading Desulfosarcina strains.</title>
        <authorList>
            <person name="Watanabe M."/>
            <person name="Kojima H."/>
            <person name="Fukui M."/>
        </authorList>
    </citation>
    <scope>NUCLEOTIDE SEQUENCE [LARGE SCALE GENOMIC DNA]</scope>
    <source>
        <strain evidence="8 9">28bB2T</strain>
    </source>
</reference>
<dbReference type="Pfam" id="PF00072">
    <property type="entry name" value="Response_reg"/>
    <property type="match status" value="1"/>
</dbReference>
<dbReference type="AlphaFoldDB" id="A0A5K7ZP27"/>
<feature type="coiled-coil region" evidence="5">
    <location>
        <begin position="124"/>
        <end position="151"/>
    </location>
</feature>
<dbReference type="InterPro" id="IPR005467">
    <property type="entry name" value="His_kinase_dom"/>
</dbReference>
<dbReference type="EC" id="2.7.13.3" evidence="2"/>
<feature type="domain" description="Histidine kinase" evidence="6">
    <location>
        <begin position="161"/>
        <end position="376"/>
    </location>
</feature>
<dbReference type="GO" id="GO:0000155">
    <property type="term" value="F:phosphorelay sensor kinase activity"/>
    <property type="evidence" value="ECO:0007669"/>
    <property type="project" value="InterPro"/>
</dbReference>
<dbReference type="Gene3D" id="1.10.287.130">
    <property type="match status" value="1"/>
</dbReference>
<dbReference type="InterPro" id="IPR011006">
    <property type="entry name" value="CheY-like_superfamily"/>
</dbReference>
<evidence type="ECO:0000259" key="7">
    <source>
        <dbReference type="PROSITE" id="PS50110"/>
    </source>
</evidence>
<evidence type="ECO:0000313" key="8">
    <source>
        <dbReference type="EMBL" id="BBO82197.1"/>
    </source>
</evidence>
<evidence type="ECO:0000256" key="1">
    <source>
        <dbReference type="ARBA" id="ARBA00000085"/>
    </source>
</evidence>
<dbReference type="EMBL" id="AP021876">
    <property type="protein sequence ID" value="BBO82197.1"/>
    <property type="molecule type" value="Genomic_DNA"/>
</dbReference>
<dbReference type="PANTHER" id="PTHR43547:SF2">
    <property type="entry name" value="HYBRID SIGNAL TRANSDUCTION HISTIDINE KINASE C"/>
    <property type="match status" value="1"/>
</dbReference>
<evidence type="ECO:0000259" key="6">
    <source>
        <dbReference type="PROSITE" id="PS50109"/>
    </source>
</evidence>
<feature type="modified residue" description="4-aspartylphosphate" evidence="4">
    <location>
        <position position="57"/>
    </location>
</feature>
<name>A0A5K7ZP27_9BACT</name>
<evidence type="ECO:0000256" key="2">
    <source>
        <dbReference type="ARBA" id="ARBA00012438"/>
    </source>
</evidence>
<dbReference type="PROSITE" id="PS50110">
    <property type="entry name" value="RESPONSE_REGULATORY"/>
    <property type="match status" value="1"/>
</dbReference>
<keyword evidence="3 4" id="KW-0597">Phosphoprotein</keyword>
<organism evidence="8 9">
    <name type="scientific">Desulfosarcina ovata subsp. sediminis</name>
    <dbReference type="NCBI Taxonomy" id="885957"/>
    <lineage>
        <taxon>Bacteria</taxon>
        <taxon>Pseudomonadati</taxon>
        <taxon>Thermodesulfobacteriota</taxon>
        <taxon>Desulfobacteria</taxon>
        <taxon>Desulfobacterales</taxon>
        <taxon>Desulfosarcinaceae</taxon>
        <taxon>Desulfosarcina</taxon>
    </lineage>
</organism>
<dbReference type="KEGG" id="dov:DSCO28_27630"/>
<evidence type="ECO:0000256" key="3">
    <source>
        <dbReference type="ARBA" id="ARBA00022553"/>
    </source>
</evidence>
<dbReference type="InterPro" id="IPR004358">
    <property type="entry name" value="Sig_transdc_His_kin-like_C"/>
</dbReference>
<evidence type="ECO:0000313" key="9">
    <source>
        <dbReference type="Proteomes" id="UP000425960"/>
    </source>
</evidence>
<accession>A0A5K7ZP27</accession>
<sequence>MDETAPKTILIVDDEPDIRDVLTISLMDMGYLTLEAENAMQAFEVFIESSPEIVVTDIKMPGGDGIELLRKIKRENPETEVIMITGHGDMNLAIRSLKYEATDFITKPINVDVLDIALNRALEKISMRRKLQAYTRSLEQLVREKTELQDHLASLGLMIGSISHGMKGLLTSLEGGLYLVSSGLQKDNIERAREGCQAAANTAERIRKMVLDILYYAKERQLQCKPVQVAAFTEALVAIVRPRADGFGIKLICHVAADVDTMDVDADYLQAALVNILDNAVDACLKTTPAEAARIDLSVHADREAVVFTIADNGIGMDPETREKLFTLFYSTKERKGTGLGLFIANRIVGQHNGSITVKSMPGKGATFTVRIPRTIPVDTQAKA</sequence>
<dbReference type="PANTHER" id="PTHR43547">
    <property type="entry name" value="TWO-COMPONENT HISTIDINE KINASE"/>
    <property type="match status" value="1"/>
</dbReference>
<dbReference type="PRINTS" id="PR00344">
    <property type="entry name" value="BCTRLSENSOR"/>
</dbReference>
<protein>
    <recommendedName>
        <fullName evidence="2">histidine kinase</fullName>
        <ecNumber evidence="2">2.7.13.3</ecNumber>
    </recommendedName>
</protein>
<dbReference type="RefSeq" id="WP_155322718.1">
    <property type="nucleotide sequence ID" value="NZ_AP021876.1"/>
</dbReference>
<proteinExistence type="predicted"/>
<dbReference type="PROSITE" id="PS50109">
    <property type="entry name" value="HIS_KIN"/>
    <property type="match status" value="1"/>
</dbReference>
<feature type="domain" description="Response regulatory" evidence="7">
    <location>
        <begin position="8"/>
        <end position="122"/>
    </location>
</feature>
<dbReference type="InterPro" id="IPR003594">
    <property type="entry name" value="HATPase_dom"/>
</dbReference>
<dbReference type="Gene3D" id="3.40.50.2300">
    <property type="match status" value="1"/>
</dbReference>
<dbReference type="SUPFAM" id="SSF52172">
    <property type="entry name" value="CheY-like"/>
    <property type="match status" value="1"/>
</dbReference>